<sequence length="729" mass="82735">MAPPPLPLFSPSPKPPPQPPWLHGPSTQTHSPSPNPAAPPPRDEAAPPKPRHHSPKRAPARNKTAAKPLTAGVPGGRTRRAVLGIIRRVRSLELSDPPRPGSARGSNDVDDDGAVPFRLPIEPREWGEEAVEKGKPRAVPWAAARDEGLKVALRREKKVREPTRAEAELPADELDRLRRLARGMGKWARAKKAGVTDEVVEDLRREWARGEELAAVRIVEPLRRNMDRAREILEIKTGGLVVWTKGDLHFVYRGNNYQQNTKHNRYFVTDVQNVSPVKHNGNSKADDAFQENDQSICGQKDEEPVKGTLYEREVNRLLDSLGPRFVDWWWNTPLPVDADLLPEFVPGFKTPFRQCPPGVRPTLADDELTYLRKLARPLPTHFALGRNTRLQGLAAAILKLWEKCLVAKIAVKVGIQNTNHEQMAWNLKHLTGGTVILRNKDFIILYRGKDFLPGGVAQTVIRREAQVHDGQVKEEEARLKAVDSLQMISGLSSEESSVGTFREYEDFQAEHAHGNTENSNTIIELEAEKHRLEKELKDQEWKLSILNKKIERSNQALAKLHSSWSPSDQSADIELLTEEEKAMFRRIGRKMDGLVLLGRRGIFDGVIEEIHQHWKHKEVVKVITKQNQARQIMYTANLLEVETGGILIAVEKLGTSHAIILYRGKNYRRPAKSSSSNLLTKREALRRSIEVQRRGSMKYFARERQKSILELKRRLRYVARQIKYRTPRS</sequence>
<feature type="region of interest" description="Disordered" evidence="12">
    <location>
        <begin position="1"/>
        <end position="114"/>
    </location>
</feature>
<dbReference type="PANTHER" id="PTHR31846">
    <property type="entry name" value="CRS1 / YHBY (CRM) DOMAIN-CONTAINING PROTEIN"/>
    <property type="match status" value="1"/>
</dbReference>
<dbReference type="SMART" id="SM01103">
    <property type="entry name" value="CRS1_YhbY"/>
    <property type="match status" value="3"/>
</dbReference>
<gene>
    <name evidence="14" type="ORF">HU200_033128</name>
</gene>
<dbReference type="GO" id="GO:0003729">
    <property type="term" value="F:mRNA binding"/>
    <property type="evidence" value="ECO:0007669"/>
    <property type="project" value="InterPro"/>
</dbReference>
<name>A0A835BVB4_9POAL</name>
<dbReference type="Gene3D" id="3.30.110.60">
    <property type="entry name" value="YhbY-like"/>
    <property type="match status" value="3"/>
</dbReference>
<dbReference type="FunFam" id="3.30.110.60:FF:000002">
    <property type="entry name" value="CRS2-associated factor 1, chloroplastic"/>
    <property type="match status" value="1"/>
</dbReference>
<proteinExistence type="predicted"/>
<accession>A0A835BVB4</accession>
<dbReference type="PROSITE" id="PS51295">
    <property type="entry name" value="CRM"/>
    <property type="match status" value="3"/>
</dbReference>
<feature type="coiled-coil region" evidence="11">
    <location>
        <begin position="515"/>
        <end position="556"/>
    </location>
</feature>
<dbReference type="GO" id="GO:0009570">
    <property type="term" value="C:chloroplast stroma"/>
    <property type="evidence" value="ECO:0007669"/>
    <property type="project" value="UniProtKB-SubCell"/>
</dbReference>
<keyword evidence="6 10" id="KW-0694">RNA-binding</keyword>
<evidence type="ECO:0000313" key="15">
    <source>
        <dbReference type="Proteomes" id="UP000636709"/>
    </source>
</evidence>
<keyword evidence="7" id="KW-0809">Transit peptide</keyword>
<keyword evidence="11" id="KW-0175">Coiled coil</keyword>
<feature type="compositionally biased region" description="Pro residues" evidence="12">
    <location>
        <begin position="1"/>
        <end position="22"/>
    </location>
</feature>
<dbReference type="InterPro" id="IPR045278">
    <property type="entry name" value="CRS1/CFM2/CFM3"/>
</dbReference>
<dbReference type="AlphaFoldDB" id="A0A835BVB4"/>
<evidence type="ECO:0000256" key="3">
    <source>
        <dbReference type="ARBA" id="ARBA00022640"/>
    </source>
</evidence>
<comment type="caution">
    <text evidence="14">The sequence shown here is derived from an EMBL/GenBank/DDBJ whole genome shotgun (WGS) entry which is preliminary data.</text>
</comment>
<reference evidence="14" key="1">
    <citation type="submission" date="2020-07" db="EMBL/GenBank/DDBJ databases">
        <title>Genome sequence and genetic diversity analysis of an under-domesticated orphan crop, white fonio (Digitaria exilis).</title>
        <authorList>
            <person name="Bennetzen J.L."/>
            <person name="Chen S."/>
            <person name="Ma X."/>
            <person name="Wang X."/>
            <person name="Yssel A.E.J."/>
            <person name="Chaluvadi S.R."/>
            <person name="Johnson M."/>
            <person name="Gangashetty P."/>
            <person name="Hamidou F."/>
            <person name="Sanogo M.D."/>
            <person name="Zwaenepoel A."/>
            <person name="Wallace J."/>
            <person name="Van De Peer Y."/>
            <person name="Van Deynze A."/>
        </authorList>
    </citation>
    <scope>NUCLEOTIDE SEQUENCE</scope>
    <source>
        <tissue evidence="14">Leaves</tissue>
    </source>
</reference>
<keyword evidence="9" id="KW-0687">Ribonucleoprotein</keyword>
<dbReference type="Proteomes" id="UP000636709">
    <property type="component" value="Unassembled WGS sequence"/>
</dbReference>
<evidence type="ECO:0000256" key="5">
    <source>
        <dbReference type="ARBA" id="ARBA00022737"/>
    </source>
</evidence>
<evidence type="ECO:0000256" key="6">
    <source>
        <dbReference type="ARBA" id="ARBA00022884"/>
    </source>
</evidence>
<evidence type="ECO:0000256" key="11">
    <source>
        <dbReference type="SAM" id="Coils"/>
    </source>
</evidence>
<keyword evidence="5" id="KW-0677">Repeat</keyword>
<keyword evidence="15" id="KW-1185">Reference proteome</keyword>
<dbReference type="SUPFAM" id="SSF75471">
    <property type="entry name" value="YhbY-like"/>
    <property type="match status" value="3"/>
</dbReference>
<evidence type="ECO:0000256" key="7">
    <source>
        <dbReference type="ARBA" id="ARBA00022946"/>
    </source>
</evidence>
<dbReference type="EMBL" id="JACEFO010001795">
    <property type="protein sequence ID" value="KAF8701810.1"/>
    <property type="molecule type" value="Genomic_DNA"/>
</dbReference>
<dbReference type="PANTHER" id="PTHR31846:SF10">
    <property type="entry name" value="CHLOROPLASTIC GROUP IIA INTRON SPLICING FACILITATOR CRS1, CHLOROPLASTIC"/>
    <property type="match status" value="1"/>
</dbReference>
<keyword evidence="4" id="KW-0507">mRNA processing</keyword>
<feature type="domain" description="CRM" evidence="13">
    <location>
        <begin position="167"/>
        <end position="264"/>
    </location>
</feature>
<keyword evidence="8" id="KW-0508">mRNA splicing</keyword>
<evidence type="ECO:0000256" key="10">
    <source>
        <dbReference type="PROSITE-ProRule" id="PRU00626"/>
    </source>
</evidence>
<feature type="domain" description="CRM" evidence="13">
    <location>
        <begin position="574"/>
        <end position="674"/>
    </location>
</feature>
<evidence type="ECO:0000313" key="14">
    <source>
        <dbReference type="EMBL" id="KAF8701810.1"/>
    </source>
</evidence>
<dbReference type="GO" id="GO:0000373">
    <property type="term" value="P:Group II intron splicing"/>
    <property type="evidence" value="ECO:0007669"/>
    <property type="project" value="UniProtKB-ARBA"/>
</dbReference>
<keyword evidence="3" id="KW-0934">Plastid</keyword>
<evidence type="ECO:0000256" key="9">
    <source>
        <dbReference type="ARBA" id="ARBA00023274"/>
    </source>
</evidence>
<dbReference type="OrthoDB" id="551352at2759"/>
<evidence type="ECO:0000256" key="1">
    <source>
        <dbReference type="ARBA" id="ARBA00004470"/>
    </source>
</evidence>
<dbReference type="GO" id="GO:0006397">
    <property type="term" value="P:mRNA processing"/>
    <property type="evidence" value="ECO:0007669"/>
    <property type="project" value="UniProtKB-KW"/>
</dbReference>
<dbReference type="GO" id="GO:1990904">
    <property type="term" value="C:ribonucleoprotein complex"/>
    <property type="evidence" value="ECO:0007669"/>
    <property type="project" value="UniProtKB-KW"/>
</dbReference>
<dbReference type="InterPro" id="IPR001890">
    <property type="entry name" value="RNA-binding_CRM"/>
</dbReference>
<comment type="subcellular location">
    <subcellularLocation>
        <location evidence="1">Plastid</location>
        <location evidence="1">Chloroplast stroma</location>
    </subcellularLocation>
</comment>
<protein>
    <recommendedName>
        <fullName evidence="13">CRM domain-containing protein</fullName>
    </recommendedName>
</protein>
<evidence type="ECO:0000256" key="12">
    <source>
        <dbReference type="SAM" id="MobiDB-lite"/>
    </source>
</evidence>
<dbReference type="Pfam" id="PF01985">
    <property type="entry name" value="CRS1_YhbY"/>
    <property type="match status" value="3"/>
</dbReference>
<feature type="compositionally biased region" description="Basic residues" evidence="12">
    <location>
        <begin position="49"/>
        <end position="60"/>
    </location>
</feature>
<organism evidence="14 15">
    <name type="scientific">Digitaria exilis</name>
    <dbReference type="NCBI Taxonomy" id="1010633"/>
    <lineage>
        <taxon>Eukaryota</taxon>
        <taxon>Viridiplantae</taxon>
        <taxon>Streptophyta</taxon>
        <taxon>Embryophyta</taxon>
        <taxon>Tracheophyta</taxon>
        <taxon>Spermatophyta</taxon>
        <taxon>Magnoliopsida</taxon>
        <taxon>Liliopsida</taxon>
        <taxon>Poales</taxon>
        <taxon>Poaceae</taxon>
        <taxon>PACMAD clade</taxon>
        <taxon>Panicoideae</taxon>
        <taxon>Panicodae</taxon>
        <taxon>Paniceae</taxon>
        <taxon>Anthephorinae</taxon>
        <taxon>Digitaria</taxon>
    </lineage>
</organism>
<evidence type="ECO:0000259" key="13">
    <source>
        <dbReference type="PROSITE" id="PS51295"/>
    </source>
</evidence>
<evidence type="ECO:0000256" key="4">
    <source>
        <dbReference type="ARBA" id="ARBA00022664"/>
    </source>
</evidence>
<dbReference type="InterPro" id="IPR035920">
    <property type="entry name" value="YhbY-like_sf"/>
</dbReference>
<feature type="domain" description="CRM" evidence="13">
    <location>
        <begin position="361"/>
        <end position="458"/>
    </location>
</feature>
<evidence type="ECO:0000256" key="2">
    <source>
        <dbReference type="ARBA" id="ARBA00022528"/>
    </source>
</evidence>
<keyword evidence="2" id="KW-0150">Chloroplast</keyword>
<evidence type="ECO:0000256" key="8">
    <source>
        <dbReference type="ARBA" id="ARBA00023187"/>
    </source>
</evidence>